<dbReference type="Proteomes" id="UP000554482">
    <property type="component" value="Unassembled WGS sequence"/>
</dbReference>
<dbReference type="SMART" id="SM00028">
    <property type="entry name" value="TPR"/>
    <property type="match status" value="3"/>
</dbReference>
<feature type="compositionally biased region" description="Polar residues" evidence="4">
    <location>
        <begin position="680"/>
        <end position="690"/>
    </location>
</feature>
<dbReference type="InterPro" id="IPR011990">
    <property type="entry name" value="TPR-like_helical_dom_sf"/>
</dbReference>
<evidence type="ECO:0000256" key="3">
    <source>
        <dbReference type="SAM" id="Coils"/>
    </source>
</evidence>
<keyword evidence="3" id="KW-0175">Coiled coil</keyword>
<evidence type="ECO:0000256" key="2">
    <source>
        <dbReference type="PROSITE-ProRule" id="PRU00708"/>
    </source>
</evidence>
<dbReference type="PROSITE" id="PS51375">
    <property type="entry name" value="PPR"/>
    <property type="match status" value="8"/>
</dbReference>
<dbReference type="GO" id="GO:0048316">
    <property type="term" value="P:seed development"/>
    <property type="evidence" value="ECO:0007669"/>
    <property type="project" value="UniProtKB-ARBA"/>
</dbReference>
<dbReference type="OrthoDB" id="185373at2759"/>
<feature type="repeat" description="PPR" evidence="2">
    <location>
        <begin position="244"/>
        <end position="274"/>
    </location>
</feature>
<keyword evidence="6" id="KW-1185">Reference proteome</keyword>
<keyword evidence="1" id="KW-0677">Repeat</keyword>
<evidence type="ECO:0000313" key="5">
    <source>
        <dbReference type="EMBL" id="KAF5175435.1"/>
    </source>
</evidence>
<feature type="repeat" description="PPR" evidence="2">
    <location>
        <begin position="427"/>
        <end position="461"/>
    </location>
</feature>
<sequence>MSLSKLTFLTHLKTLTKPFYHHQHHSLHRSQPFLSLRFLSYATPEEAAAARRERKRRLRIEPPLNALRNNQQSPPQRRPLTPIQNHNPNAPKLPEHVSVLTGKRLELHNKILILIRENDLEEAALLTRHSIYSNCKPTIFTCNSVMAAQLRQGKYSDLLSLHRFITQAGVAANIVTYNQLINAYCDCRKTETALEHYNQLIKNAPFNPSPTTYRILVKGLVDNSKVEKAIEIKDDMLAKGLAADPVVYNYVMLGLVKEGDGDRALAVYEELKEKLGGFVSDGVVYGNLMKAYFLKGMEKEAMECYADAVGEDTSIRMGAVAYNFVLQALIKNGKFDEALKLFDRIMGEHNPPMKMKVNLGSFNVMADGFCELGRFKEAVEVFRKMGEKRCSPDTLSYNNLIEQLCKNGLVAEAEELQQEMGEGNKPDEFTYILLMDACFEQNRAHDAAGYFAKMVEADLKPNLNSYNKVVDGLIKAGKVVEANEIFSQMIERLKLEAANYEVMVQALCEASKLDKLLELVGKMVRDEKVGLSSEMDEVVRDALRKEGREEDLARVFEEKEREDREKAEALAEKERTEAAAAAAKAAALSSFSFTSLIPGAKKAEASTASGETNSVNGNTPMGIQAGTGEATSANASPAVDVVEEAIEVNAEAASADASPAADVVEEAIEVNDLNKESKTSNDSVAEQITV</sequence>
<dbReference type="Pfam" id="PF01535">
    <property type="entry name" value="PPR"/>
    <property type="match status" value="4"/>
</dbReference>
<dbReference type="NCBIfam" id="TIGR00756">
    <property type="entry name" value="PPR"/>
    <property type="match status" value="8"/>
</dbReference>
<feature type="compositionally biased region" description="Polar residues" evidence="4">
    <location>
        <begin position="608"/>
        <end position="621"/>
    </location>
</feature>
<dbReference type="InterPro" id="IPR019734">
    <property type="entry name" value="TPR_rpt"/>
</dbReference>
<feature type="repeat" description="PPR" evidence="2">
    <location>
        <begin position="209"/>
        <end position="243"/>
    </location>
</feature>
<dbReference type="Gene3D" id="1.25.40.10">
    <property type="entry name" value="Tetratricopeptide repeat domain"/>
    <property type="match status" value="4"/>
</dbReference>
<feature type="region of interest" description="Disordered" evidence="4">
    <location>
        <begin position="668"/>
        <end position="690"/>
    </location>
</feature>
<dbReference type="Pfam" id="PF13812">
    <property type="entry name" value="PPR_3"/>
    <property type="match status" value="1"/>
</dbReference>
<comment type="caution">
    <text evidence="5">The sequence shown here is derived from an EMBL/GenBank/DDBJ whole genome shotgun (WGS) entry which is preliminary data.</text>
</comment>
<evidence type="ECO:0000256" key="4">
    <source>
        <dbReference type="SAM" id="MobiDB-lite"/>
    </source>
</evidence>
<feature type="repeat" description="PPR" evidence="2">
    <location>
        <begin position="462"/>
        <end position="492"/>
    </location>
</feature>
<dbReference type="AlphaFoldDB" id="A0A7J6UT87"/>
<name>A0A7J6UT87_THATH</name>
<protein>
    <submittedName>
        <fullName evidence="5">Pentatricopeptide repeat-containing protein</fullName>
    </submittedName>
</protein>
<dbReference type="SUPFAM" id="SSF48452">
    <property type="entry name" value="TPR-like"/>
    <property type="match status" value="2"/>
</dbReference>
<dbReference type="Pfam" id="PF13041">
    <property type="entry name" value="PPR_2"/>
    <property type="match status" value="2"/>
</dbReference>
<feature type="repeat" description="PPR" evidence="2">
    <location>
        <begin position="173"/>
        <end position="208"/>
    </location>
</feature>
<dbReference type="FunFam" id="1.25.40.10:FF:000922">
    <property type="entry name" value="Pentatricopeptide repeat-containing protein"/>
    <property type="match status" value="1"/>
</dbReference>
<feature type="region of interest" description="Disordered" evidence="4">
    <location>
        <begin position="608"/>
        <end position="636"/>
    </location>
</feature>
<dbReference type="PANTHER" id="PTHR47937">
    <property type="entry name" value="PLASTID TRANSCRIPTIONALLY ACTIVE CHROMOSOME 2-LIKE PROTEIN"/>
    <property type="match status" value="1"/>
</dbReference>
<evidence type="ECO:0000313" key="6">
    <source>
        <dbReference type="Proteomes" id="UP000554482"/>
    </source>
</evidence>
<dbReference type="EMBL" id="JABWDY010044037">
    <property type="protein sequence ID" value="KAF5175435.1"/>
    <property type="molecule type" value="Genomic_DNA"/>
</dbReference>
<accession>A0A7J6UT87</accession>
<feature type="repeat" description="PPR" evidence="2">
    <location>
        <begin position="393"/>
        <end position="423"/>
    </location>
</feature>
<organism evidence="5 6">
    <name type="scientific">Thalictrum thalictroides</name>
    <name type="common">Rue-anemone</name>
    <name type="synonym">Anemone thalictroides</name>
    <dbReference type="NCBI Taxonomy" id="46969"/>
    <lineage>
        <taxon>Eukaryota</taxon>
        <taxon>Viridiplantae</taxon>
        <taxon>Streptophyta</taxon>
        <taxon>Embryophyta</taxon>
        <taxon>Tracheophyta</taxon>
        <taxon>Spermatophyta</taxon>
        <taxon>Magnoliopsida</taxon>
        <taxon>Ranunculales</taxon>
        <taxon>Ranunculaceae</taxon>
        <taxon>Thalictroideae</taxon>
        <taxon>Thalictrum</taxon>
    </lineage>
</organism>
<feature type="repeat" description="PPR" evidence="2">
    <location>
        <begin position="358"/>
        <end position="392"/>
    </location>
</feature>
<evidence type="ECO:0000256" key="1">
    <source>
        <dbReference type="ARBA" id="ARBA00022737"/>
    </source>
</evidence>
<feature type="repeat" description="PPR" evidence="2">
    <location>
        <begin position="318"/>
        <end position="352"/>
    </location>
</feature>
<feature type="region of interest" description="Disordered" evidence="4">
    <location>
        <begin position="52"/>
        <end position="94"/>
    </location>
</feature>
<gene>
    <name evidence="5" type="ORF">FRX31_034979</name>
</gene>
<dbReference type="InterPro" id="IPR002885">
    <property type="entry name" value="PPR_rpt"/>
</dbReference>
<feature type="coiled-coil region" evidence="3">
    <location>
        <begin position="552"/>
        <end position="586"/>
    </location>
</feature>
<dbReference type="InterPro" id="IPR052308">
    <property type="entry name" value="PPR_domain-containing"/>
</dbReference>
<dbReference type="PANTHER" id="PTHR47937:SF5">
    <property type="entry name" value="PENTATRICOPEPTIDE REPEAT-CONTAINING PROTEIN"/>
    <property type="match status" value="1"/>
</dbReference>
<proteinExistence type="predicted"/>
<reference evidence="5 6" key="1">
    <citation type="submission" date="2020-06" db="EMBL/GenBank/DDBJ databases">
        <title>Transcriptomic and genomic resources for Thalictrum thalictroides and T. hernandezii: Facilitating candidate gene discovery in an emerging model plant lineage.</title>
        <authorList>
            <person name="Arias T."/>
            <person name="Riano-Pachon D.M."/>
            <person name="Di Stilio V.S."/>
        </authorList>
    </citation>
    <scope>NUCLEOTIDE SEQUENCE [LARGE SCALE GENOMIC DNA]</scope>
    <source>
        <strain evidence="6">cv. WT478/WT964</strain>
        <tissue evidence="5">Leaves</tissue>
    </source>
</reference>